<dbReference type="EMBL" id="JAJSOF020000036">
    <property type="protein sequence ID" value="KAJ4429250.1"/>
    <property type="molecule type" value="Genomic_DNA"/>
</dbReference>
<evidence type="ECO:0000256" key="2">
    <source>
        <dbReference type="ARBA" id="ARBA00014933"/>
    </source>
</evidence>
<dbReference type="InterPro" id="IPR011989">
    <property type="entry name" value="ARM-like"/>
</dbReference>
<comment type="caution">
    <text evidence="3">The sequence shown here is derived from an EMBL/GenBank/DDBJ whole genome shotgun (WGS) entry which is preliminary data.</text>
</comment>
<comment type="similarity">
    <text evidence="1">Belongs to the proteasome subunit S5B/HSM3 family.</text>
</comment>
<dbReference type="Gene3D" id="1.25.10.10">
    <property type="entry name" value="Leucine-rich Repeat Variant"/>
    <property type="match status" value="1"/>
</dbReference>
<dbReference type="Pfam" id="PF10508">
    <property type="entry name" value="Proteasom_PSMB"/>
    <property type="match status" value="1"/>
</dbReference>
<organism evidence="3 4">
    <name type="scientific">Periplaneta americana</name>
    <name type="common">American cockroach</name>
    <name type="synonym">Blatta americana</name>
    <dbReference type="NCBI Taxonomy" id="6978"/>
    <lineage>
        <taxon>Eukaryota</taxon>
        <taxon>Metazoa</taxon>
        <taxon>Ecdysozoa</taxon>
        <taxon>Arthropoda</taxon>
        <taxon>Hexapoda</taxon>
        <taxon>Insecta</taxon>
        <taxon>Pterygota</taxon>
        <taxon>Neoptera</taxon>
        <taxon>Polyneoptera</taxon>
        <taxon>Dictyoptera</taxon>
        <taxon>Blattodea</taxon>
        <taxon>Blattoidea</taxon>
        <taxon>Blattidae</taxon>
        <taxon>Blattinae</taxon>
        <taxon>Periplaneta</taxon>
    </lineage>
</organism>
<dbReference type="PANTHER" id="PTHR13554">
    <property type="entry name" value="26S PROTEASOME NON-ATPASE REGULATORY SUBUNIT 5-RELATED"/>
    <property type="match status" value="1"/>
</dbReference>
<gene>
    <name evidence="3" type="ORF">ANN_26253</name>
</gene>
<sequence length="309" mass="34379">MVGLCEGSNESPGFLKAISNLFCSVNVLCSTSDEPLSSQVTWLADQLVRDVNVEGPNGNELLTLQRAISDDSLMQRLYHQESLILSMITCVRHEDMSVANSAVTLLVKFGSSQLGLHVLYSDSVVACLKETMAERDVIRFRVYEVVVELSVHTEAGLQKGHISGLLPALIAELSGEDVLLQMNALELLTKLALCEHGLQYLQQQGVLNALANRATTINDDPLASLTLPGEVDIHLKKIRGRQVTKKLNIEKLKNEEEIRKFEASFQKKAVTFEFTPENSNEWWTHLKSCIQTTAKETIGYREGVRIKKL</sequence>
<dbReference type="InterPro" id="IPR019538">
    <property type="entry name" value="PSMD5"/>
</dbReference>
<keyword evidence="4" id="KW-1185">Reference proteome</keyword>
<name>A0ABQ8S5R4_PERAM</name>
<evidence type="ECO:0000313" key="3">
    <source>
        <dbReference type="EMBL" id="KAJ4429250.1"/>
    </source>
</evidence>
<dbReference type="SUPFAM" id="SSF48371">
    <property type="entry name" value="ARM repeat"/>
    <property type="match status" value="1"/>
</dbReference>
<accession>A0ABQ8S5R4</accession>
<dbReference type="InterPro" id="IPR016024">
    <property type="entry name" value="ARM-type_fold"/>
</dbReference>
<reference evidence="3 4" key="1">
    <citation type="journal article" date="2022" name="Allergy">
        <title>Genome assembly and annotation of Periplaneta americana reveal a comprehensive cockroach allergen profile.</title>
        <authorList>
            <person name="Wang L."/>
            <person name="Xiong Q."/>
            <person name="Saelim N."/>
            <person name="Wang L."/>
            <person name="Nong W."/>
            <person name="Wan A.T."/>
            <person name="Shi M."/>
            <person name="Liu X."/>
            <person name="Cao Q."/>
            <person name="Hui J.H.L."/>
            <person name="Sookrung N."/>
            <person name="Leung T.F."/>
            <person name="Tungtrongchitr A."/>
            <person name="Tsui S.K.W."/>
        </authorList>
    </citation>
    <scope>NUCLEOTIDE SEQUENCE [LARGE SCALE GENOMIC DNA]</scope>
    <source>
        <strain evidence="3">PWHHKU_190912</strain>
    </source>
</reference>
<evidence type="ECO:0000313" key="4">
    <source>
        <dbReference type="Proteomes" id="UP001148838"/>
    </source>
</evidence>
<evidence type="ECO:0000256" key="1">
    <source>
        <dbReference type="ARBA" id="ARBA00006823"/>
    </source>
</evidence>
<dbReference type="PANTHER" id="PTHR13554:SF10">
    <property type="entry name" value="26S PROTEASOME NON-ATPASE REGULATORY SUBUNIT 5"/>
    <property type="match status" value="1"/>
</dbReference>
<protein>
    <recommendedName>
        <fullName evidence="2">26S proteasome non-ATPase regulatory subunit 5</fullName>
    </recommendedName>
</protein>
<proteinExistence type="inferred from homology"/>
<dbReference type="Proteomes" id="UP001148838">
    <property type="component" value="Unassembled WGS sequence"/>
</dbReference>